<dbReference type="PANTHER" id="PTHR47495">
    <property type="entry name" value="ALDEHYDE DEHYDROGENASE"/>
    <property type="match status" value="1"/>
</dbReference>
<dbReference type="PANTHER" id="PTHR47495:SF3">
    <property type="entry name" value="BLR6219 PROTEIN"/>
    <property type="match status" value="1"/>
</dbReference>
<dbReference type="InterPro" id="IPR037165">
    <property type="entry name" value="AldOxase/xan_DH_Mopterin-bd_sf"/>
</dbReference>
<organism evidence="3 4">
    <name type="scientific">Shewanella insulae</name>
    <dbReference type="NCBI Taxonomy" id="2681496"/>
    <lineage>
        <taxon>Bacteria</taxon>
        <taxon>Pseudomonadati</taxon>
        <taxon>Pseudomonadota</taxon>
        <taxon>Gammaproteobacteria</taxon>
        <taxon>Alteromonadales</taxon>
        <taxon>Shewanellaceae</taxon>
        <taxon>Shewanella</taxon>
    </lineage>
</organism>
<keyword evidence="4" id="KW-1185">Reference proteome</keyword>
<dbReference type="RefSeq" id="WP_160793610.1">
    <property type="nucleotide sequence ID" value="NZ_WRPA01000001.1"/>
</dbReference>
<comment type="caution">
    <text evidence="3">The sequence shown here is derived from an EMBL/GenBank/DDBJ whole genome shotgun (WGS) entry which is preliminary data.</text>
</comment>
<evidence type="ECO:0000256" key="1">
    <source>
        <dbReference type="ARBA" id="ARBA00022729"/>
    </source>
</evidence>
<evidence type="ECO:0000313" key="4">
    <source>
        <dbReference type="Proteomes" id="UP000474778"/>
    </source>
</evidence>
<dbReference type="EMBL" id="WRPA01000001">
    <property type="protein sequence ID" value="MXR67644.1"/>
    <property type="molecule type" value="Genomic_DNA"/>
</dbReference>
<keyword evidence="1" id="KW-0732">Signal</keyword>
<reference evidence="3 4" key="1">
    <citation type="submission" date="2019-12" db="EMBL/GenBank/DDBJ databases">
        <title>Shewanella insulae sp. nov., isolated from a tidal flat.</title>
        <authorList>
            <person name="Yoon J.-H."/>
        </authorList>
    </citation>
    <scope>NUCLEOTIDE SEQUENCE [LARGE SCALE GENOMIC DNA]</scope>
    <source>
        <strain evidence="3 4">JBTF-M18</strain>
    </source>
</reference>
<dbReference type="SMART" id="SM01008">
    <property type="entry name" value="Ald_Xan_dh_C"/>
    <property type="match status" value="1"/>
</dbReference>
<dbReference type="AlphaFoldDB" id="A0A6L7HVH3"/>
<dbReference type="InterPro" id="IPR008274">
    <property type="entry name" value="AldOxase/xan_DH_MoCoBD1"/>
</dbReference>
<dbReference type="InterPro" id="IPR006311">
    <property type="entry name" value="TAT_signal"/>
</dbReference>
<dbReference type="InterPro" id="IPR019546">
    <property type="entry name" value="TAT_signal_bac_arc"/>
</dbReference>
<gene>
    <name evidence="3" type="ORF">GNT65_03000</name>
</gene>
<dbReference type="NCBIfam" id="TIGR01409">
    <property type="entry name" value="TAT_signal_seq"/>
    <property type="match status" value="1"/>
</dbReference>
<dbReference type="PIRSF" id="PIRSF036389">
    <property type="entry name" value="IOR_B"/>
    <property type="match status" value="1"/>
</dbReference>
<name>A0A6L7HVH3_9GAMM</name>
<feature type="domain" description="Aldehyde oxidase/xanthine dehydrogenase a/b hammerhead" evidence="2">
    <location>
        <begin position="208"/>
        <end position="297"/>
    </location>
</feature>
<dbReference type="InterPro" id="IPR012368">
    <property type="entry name" value="OxRdtase_Mopterin-bd_su_IorB"/>
</dbReference>
<dbReference type="Gene3D" id="3.90.1170.50">
    <property type="entry name" value="Aldehyde oxidase/xanthine dehydrogenase, a/b hammerhead"/>
    <property type="match status" value="1"/>
</dbReference>
<dbReference type="Pfam" id="PF20256">
    <property type="entry name" value="MoCoBD_2"/>
    <property type="match status" value="2"/>
</dbReference>
<proteinExistence type="predicted"/>
<dbReference type="Pfam" id="PF02738">
    <property type="entry name" value="MoCoBD_1"/>
    <property type="match status" value="1"/>
</dbReference>
<accession>A0A6L7HVH3</accession>
<dbReference type="SUPFAM" id="SSF56003">
    <property type="entry name" value="Molybdenum cofactor-binding domain"/>
    <property type="match status" value="2"/>
</dbReference>
<dbReference type="InterPro" id="IPR052516">
    <property type="entry name" value="N-heterocyclic_Hydroxylase"/>
</dbReference>
<evidence type="ECO:0000259" key="2">
    <source>
        <dbReference type="SMART" id="SM01008"/>
    </source>
</evidence>
<dbReference type="Gene3D" id="3.30.365.10">
    <property type="entry name" value="Aldehyde oxidase/xanthine dehydrogenase, molybdopterin binding domain"/>
    <property type="match status" value="4"/>
</dbReference>
<protein>
    <submittedName>
        <fullName evidence="3">Molybdopterin-dependent oxidoreductase</fullName>
    </submittedName>
</protein>
<dbReference type="GO" id="GO:0016491">
    <property type="term" value="F:oxidoreductase activity"/>
    <property type="evidence" value="ECO:0007669"/>
    <property type="project" value="InterPro"/>
</dbReference>
<evidence type="ECO:0000313" key="3">
    <source>
        <dbReference type="EMBL" id="MXR67644.1"/>
    </source>
</evidence>
<dbReference type="InterPro" id="IPR000674">
    <property type="entry name" value="Ald_Oxase/Xan_DH_a/b"/>
</dbReference>
<dbReference type="InterPro" id="IPR046867">
    <property type="entry name" value="AldOxase/xan_DH_MoCoBD2"/>
</dbReference>
<dbReference type="Proteomes" id="UP000474778">
    <property type="component" value="Unassembled WGS sequence"/>
</dbReference>
<sequence>MSQFSAVQNFSRRDVLKLFGAAGGGLALGASGLAWSPMALAQNGEARLNLFIAIGEDDKVYLTCHRSEMGQGIRTGIPQVLADELGADWDKVVVVQGLADKRYGSQNTDGSRSIRKGFDKMREMGAMARTMLEQAAAERLKVPVSELSTANNEVTHSASGRSLSFGELALAAAKLPLPEASGLKLKSAKAYTHIGKGHTIVDMEAILDGSAEYGYDIQLENMLYASIVRPPVLGSKVAKLDDKAARAVAGVVDVITLPGHQGAPSFQPLGGVAVLATNSWSAAQGRKALKITWSDSPNDGHDSSAYLAQLKQAVQKPGKAVRQQGEQSQSWPADKTIEAVYSVPYLAHAMMEPPAAAASVTDKGAEIWASTQTPQSAQGTVAAALGLKAEQVTVHVTLLGGGFGRKSKPDFCVEAALLSQKSGRPVKVCWSREDELQNGYLHAISAQYFKARVGDKAVEAILQRTGFPSISSTFAEGVDEPSASELDLGFVDVPLAIDSLRCESVKASAHTRIGWMRSVCNIQHGFGIGVFVDELASKRGLDTFTMWRELLGKDRLETFSDQQFNYGNYGETLERHPVDTARYKGVISAVEQKVKQMAKPEAGQGWGFAAHRSFTAYVAAASLVEVTQDKQLKVLKTVIAIDAGTLVNPDRVASQLEGAVMFGLSIALMGRISFKDGRVEQSNFHDYPLLRLSQCPEIETILVPSMAPPAGVGEPGVPPIAPSIVNAIFAASGMRIRDLPLSDHFKI</sequence>
<dbReference type="PROSITE" id="PS51318">
    <property type="entry name" value="TAT"/>
    <property type="match status" value="1"/>
</dbReference>